<feature type="region of interest" description="Disordered" evidence="1">
    <location>
        <begin position="91"/>
        <end position="132"/>
    </location>
</feature>
<dbReference type="Proteomes" id="UP000673691">
    <property type="component" value="Unassembled WGS sequence"/>
</dbReference>
<feature type="non-terminal residue" evidence="2">
    <location>
        <position position="1"/>
    </location>
</feature>
<feature type="compositionally biased region" description="Low complexity" evidence="1">
    <location>
        <begin position="154"/>
        <end position="173"/>
    </location>
</feature>
<reference evidence="2 3" key="1">
    <citation type="journal article" name="Sci. Rep.">
        <title>Genome-scale phylogenetic analyses confirm Olpidium as the closest living zoosporic fungus to the non-flagellated, terrestrial fungi.</title>
        <authorList>
            <person name="Chang Y."/>
            <person name="Rochon D."/>
            <person name="Sekimoto S."/>
            <person name="Wang Y."/>
            <person name="Chovatia M."/>
            <person name="Sandor L."/>
            <person name="Salamov A."/>
            <person name="Grigoriev I.V."/>
            <person name="Stajich J.E."/>
            <person name="Spatafora J.W."/>
        </authorList>
    </citation>
    <scope>NUCLEOTIDE SEQUENCE [LARGE SCALE GENOMIC DNA]</scope>
    <source>
        <strain evidence="2">S191</strain>
    </source>
</reference>
<dbReference type="AlphaFoldDB" id="A0A8H7ZMW3"/>
<accession>A0A8H7ZMW3</accession>
<feature type="compositionally biased region" description="Basic and acidic residues" evidence="1">
    <location>
        <begin position="97"/>
        <end position="106"/>
    </location>
</feature>
<proteinExistence type="predicted"/>
<evidence type="ECO:0000256" key="1">
    <source>
        <dbReference type="SAM" id="MobiDB-lite"/>
    </source>
</evidence>
<feature type="region of interest" description="Disordered" evidence="1">
    <location>
        <begin position="1"/>
        <end position="37"/>
    </location>
</feature>
<comment type="caution">
    <text evidence="2">The sequence shown here is derived from an EMBL/GenBank/DDBJ whole genome shotgun (WGS) entry which is preliminary data.</text>
</comment>
<evidence type="ECO:0000313" key="3">
    <source>
        <dbReference type="Proteomes" id="UP000673691"/>
    </source>
</evidence>
<feature type="region of interest" description="Disordered" evidence="1">
    <location>
        <begin position="154"/>
        <end position="174"/>
    </location>
</feature>
<keyword evidence="3" id="KW-1185">Reference proteome</keyword>
<dbReference type="EMBL" id="JAEFCI010012330">
    <property type="protein sequence ID" value="KAG5456070.1"/>
    <property type="molecule type" value="Genomic_DNA"/>
</dbReference>
<feature type="non-terminal residue" evidence="2">
    <location>
        <position position="341"/>
    </location>
</feature>
<sequence length="341" mass="37237">EADQDPGAGGERNVGVTLAAHRRGQEETTPRPAGDSDVVGVEARKEHTGGGAAALAFDLAANFSGPGVWRLGTVDTKVQPDHGQIAPTHALAQWRGRQRERERDQDGCEPLGRRQQRRRRRQPVGPAEALAPRWKTALRRFAQSAASSASATLSKGASDCAPPPAAGASAVPESQRRATKFREFAKLGLTDPSRRKYSASTLKALFKKCLEARTEKERFELFGEVLQVYVGLFGDVATPKIISESMDDLRGMTKVLSKYFIYHTNRAVETMTKAEAGAELLRILRSTERLYNALKTIELLTAGPVMLITFFGASDSVAVRLKLTPAGHRCLYSVGLRFRSH</sequence>
<name>A0A8H7ZMW3_9FUNG</name>
<gene>
    <name evidence="2" type="ORF">BJ554DRAFT_4292</name>
</gene>
<evidence type="ECO:0000313" key="2">
    <source>
        <dbReference type="EMBL" id="KAG5456070.1"/>
    </source>
</evidence>
<protein>
    <submittedName>
        <fullName evidence="2">Uncharacterized protein</fullName>
    </submittedName>
</protein>
<organism evidence="2 3">
    <name type="scientific">Olpidium bornovanus</name>
    <dbReference type="NCBI Taxonomy" id="278681"/>
    <lineage>
        <taxon>Eukaryota</taxon>
        <taxon>Fungi</taxon>
        <taxon>Fungi incertae sedis</taxon>
        <taxon>Olpidiomycota</taxon>
        <taxon>Olpidiomycotina</taxon>
        <taxon>Olpidiomycetes</taxon>
        <taxon>Olpidiales</taxon>
        <taxon>Olpidiaceae</taxon>
        <taxon>Olpidium</taxon>
    </lineage>
</organism>